<dbReference type="RefSeq" id="WP_025055898.1">
    <property type="nucleotide sequence ID" value="NZ_JACIFU010000003.1"/>
</dbReference>
<dbReference type="InterPro" id="IPR023393">
    <property type="entry name" value="START-like_dom_sf"/>
</dbReference>
<organism evidence="5 6">
    <name type="scientific">Sulfitobacter noctilucicola</name>
    <dbReference type="NCBI Taxonomy" id="1342301"/>
    <lineage>
        <taxon>Bacteria</taxon>
        <taxon>Pseudomonadati</taxon>
        <taxon>Pseudomonadota</taxon>
        <taxon>Alphaproteobacteria</taxon>
        <taxon>Rhodobacterales</taxon>
        <taxon>Roseobacteraceae</taxon>
        <taxon>Sulfitobacter</taxon>
    </lineage>
</organism>
<dbReference type="Pfam" id="PF10604">
    <property type="entry name" value="Polyketide_cyc2"/>
    <property type="match status" value="1"/>
</dbReference>
<dbReference type="InterPro" id="IPR050266">
    <property type="entry name" value="AB_hydrolase_sf"/>
</dbReference>
<dbReference type="CDD" id="cd07821">
    <property type="entry name" value="PYR_PYL_RCAR_like"/>
    <property type="match status" value="1"/>
</dbReference>
<feature type="DNA-binding region" description="H-T-H motif" evidence="3">
    <location>
        <begin position="463"/>
        <end position="482"/>
    </location>
</feature>
<dbReference type="Gene3D" id="1.10.10.60">
    <property type="entry name" value="Homeodomain-like"/>
    <property type="match status" value="1"/>
</dbReference>
<reference evidence="5 6" key="1">
    <citation type="submission" date="2020-08" db="EMBL/GenBank/DDBJ databases">
        <title>Genomic Encyclopedia of Type Strains, Phase IV (KMG-IV): sequencing the most valuable type-strain genomes for metagenomic binning, comparative biology and taxonomic classification.</title>
        <authorList>
            <person name="Goeker M."/>
        </authorList>
    </citation>
    <scope>NUCLEOTIDE SEQUENCE [LARGE SCALE GENOMIC DNA]</scope>
    <source>
        <strain evidence="5 6">DSM 101015</strain>
    </source>
</reference>
<evidence type="ECO:0000259" key="4">
    <source>
        <dbReference type="PROSITE" id="PS50977"/>
    </source>
</evidence>
<dbReference type="GO" id="GO:0016787">
    <property type="term" value="F:hydrolase activity"/>
    <property type="evidence" value="ECO:0007669"/>
    <property type="project" value="UniProtKB-KW"/>
</dbReference>
<dbReference type="InterPro" id="IPR039536">
    <property type="entry name" value="TetR_C_Proteobacteria"/>
</dbReference>
<dbReference type="Pfam" id="PF00440">
    <property type="entry name" value="TetR_N"/>
    <property type="match status" value="1"/>
</dbReference>
<dbReference type="OrthoDB" id="9793083at2"/>
<dbReference type="InterPro" id="IPR001647">
    <property type="entry name" value="HTH_TetR"/>
</dbReference>
<evidence type="ECO:0000256" key="2">
    <source>
        <dbReference type="ARBA" id="ARBA00023125"/>
    </source>
</evidence>
<dbReference type="PANTHER" id="PTHR43798:SF31">
    <property type="entry name" value="AB HYDROLASE SUPERFAMILY PROTEIN YCLE"/>
    <property type="match status" value="1"/>
</dbReference>
<dbReference type="EMBL" id="JACIFU010000003">
    <property type="protein sequence ID" value="MBB4175006.1"/>
    <property type="molecule type" value="Genomic_DNA"/>
</dbReference>
<dbReference type="Gene3D" id="1.10.357.10">
    <property type="entry name" value="Tetracycline Repressor, domain 2"/>
    <property type="match status" value="1"/>
</dbReference>
<dbReference type="Pfam" id="PF00561">
    <property type="entry name" value="Abhydrolase_1"/>
    <property type="match status" value="1"/>
</dbReference>
<dbReference type="PRINTS" id="PR00455">
    <property type="entry name" value="HTHTETR"/>
</dbReference>
<dbReference type="InterPro" id="IPR029058">
    <property type="entry name" value="AB_hydrolase_fold"/>
</dbReference>
<dbReference type="PANTHER" id="PTHR43798">
    <property type="entry name" value="MONOACYLGLYCEROL LIPASE"/>
    <property type="match status" value="1"/>
</dbReference>
<dbReference type="InterPro" id="IPR000073">
    <property type="entry name" value="AB_hydrolase_1"/>
</dbReference>
<keyword evidence="1" id="KW-0378">Hydrolase</keyword>
<dbReference type="Gene3D" id="3.40.50.1820">
    <property type="entry name" value="alpha/beta hydrolase"/>
    <property type="match status" value="1"/>
</dbReference>
<evidence type="ECO:0000313" key="6">
    <source>
        <dbReference type="Proteomes" id="UP000565745"/>
    </source>
</evidence>
<dbReference type="SUPFAM" id="SSF46689">
    <property type="entry name" value="Homeodomain-like"/>
    <property type="match status" value="1"/>
</dbReference>
<dbReference type="PRINTS" id="PR00111">
    <property type="entry name" value="ABHYDROLASE"/>
</dbReference>
<name>A0A7W6MA15_9RHOB</name>
<feature type="domain" description="HTH tetR-type" evidence="4">
    <location>
        <begin position="440"/>
        <end position="500"/>
    </location>
</feature>
<keyword evidence="6" id="KW-1185">Reference proteome</keyword>
<dbReference type="InterPro" id="IPR019587">
    <property type="entry name" value="Polyketide_cyclase/dehydratase"/>
</dbReference>
<dbReference type="SUPFAM" id="SSF53474">
    <property type="entry name" value="alpha/beta-Hydrolases"/>
    <property type="match status" value="1"/>
</dbReference>
<evidence type="ECO:0000256" key="3">
    <source>
        <dbReference type="PROSITE-ProRule" id="PRU00335"/>
    </source>
</evidence>
<keyword evidence="2 3" id="KW-0238">DNA-binding</keyword>
<dbReference type="AlphaFoldDB" id="A0A7W6MA15"/>
<gene>
    <name evidence="5" type="ORF">GGR93_002794</name>
</gene>
<accession>A0A7W6MA15</accession>
<dbReference type="Proteomes" id="UP000565745">
    <property type="component" value="Unassembled WGS sequence"/>
</dbReference>
<dbReference type="PROSITE" id="PS50977">
    <property type="entry name" value="HTH_TETR_2"/>
    <property type="match status" value="1"/>
</dbReference>
<protein>
    <submittedName>
        <fullName evidence="5">Pimeloyl-ACP methyl ester carboxylesterase/AcrR family transcriptional regulator</fullName>
    </submittedName>
</protein>
<dbReference type="Gene3D" id="3.30.530.20">
    <property type="match status" value="1"/>
</dbReference>
<dbReference type="GO" id="GO:0003677">
    <property type="term" value="F:DNA binding"/>
    <property type="evidence" value="ECO:0007669"/>
    <property type="project" value="UniProtKB-UniRule"/>
</dbReference>
<proteinExistence type="predicted"/>
<evidence type="ECO:0000313" key="5">
    <source>
        <dbReference type="EMBL" id="MBB4175006.1"/>
    </source>
</evidence>
<evidence type="ECO:0000256" key="1">
    <source>
        <dbReference type="ARBA" id="ARBA00022801"/>
    </source>
</evidence>
<dbReference type="SUPFAM" id="SSF55961">
    <property type="entry name" value="Bet v1-like"/>
    <property type="match status" value="1"/>
</dbReference>
<comment type="caution">
    <text evidence="5">The sequence shown here is derived from an EMBL/GenBank/DDBJ whole genome shotgun (WGS) entry which is preliminary data.</text>
</comment>
<dbReference type="GO" id="GO:0016020">
    <property type="term" value="C:membrane"/>
    <property type="evidence" value="ECO:0007669"/>
    <property type="project" value="TreeGrafter"/>
</dbReference>
<sequence>MPVKTVHCIGTSDRSADEIWAVAAEFAAPWHPMIDWMALEPASGGRIIRRFAAKGDDQVVREQLTYLSHSDRIFAYTALEGITGADRYDAWLQISDDGTGSRLNWSADIDAEATRARQIAQGTEAVFKAGIEALASGPLKRSKNRSLPDPVKTTTTQIAGSPSLAVTTLRRKYPDSKVLCLFLHGIGGNRSNWDTQVSALGSMMPMASLDLRGYGDSELGAAQSTLQDYFDDIDRVMDHFGAEKLVLCGLSYGAWIAASYALQKPERMAGLVLCGGCTGMSEASTEARDAFRNARQVPLDAGQTPADFADAVLAVIAGPDATTEVRATLHASMAAIPSATYRDALTCFTNPPAALAFDSADFPVLMMTGEHDRLAPPTEIREVSKRFAASAAPFVQFEVVAGAGHVCNLEAPAQVNRHLHKFLSLFAEPPAPSAKQARQAAKRARILDAALREFSLNGYSGTSMQAIAERAEVSKPTLYQYIGQKDAILRAVLETGRETILAPFTEAQTHTMARVLWQFSWAYARHVLRPDHLAVARLMIGEAERVPEVVKQFNDTGPARTLSGIAAYLTDRRDAGHLIFDDAYVAAEHLWSLILSGPRNHALYFPQDVADDDTLHRSITNGLRVFLRAYAKDVEGELATLDKISEDGPL</sequence>
<dbReference type="Pfam" id="PF14246">
    <property type="entry name" value="TetR_C_7"/>
    <property type="match status" value="1"/>
</dbReference>
<dbReference type="InterPro" id="IPR009057">
    <property type="entry name" value="Homeodomain-like_sf"/>
</dbReference>